<feature type="signal peptide" evidence="2">
    <location>
        <begin position="1"/>
        <end position="22"/>
    </location>
</feature>
<evidence type="ECO:0000313" key="4">
    <source>
        <dbReference type="EMBL" id="ANQ14183.1"/>
    </source>
</evidence>
<keyword evidence="2" id="KW-0732">Signal</keyword>
<accession>A0AAN1CXJ1</accession>
<dbReference type="SUPFAM" id="SSF47473">
    <property type="entry name" value="EF-hand"/>
    <property type="match status" value="1"/>
</dbReference>
<dbReference type="EMBL" id="CP016346">
    <property type="protein sequence ID" value="ANQ14183.1"/>
    <property type="molecule type" value="Genomic_DNA"/>
</dbReference>
<feature type="domain" description="EF-hand" evidence="3">
    <location>
        <begin position="61"/>
        <end position="80"/>
    </location>
</feature>
<dbReference type="PROSITE" id="PS00018">
    <property type="entry name" value="EF_HAND_1"/>
    <property type="match status" value="2"/>
</dbReference>
<organism evidence="4 5">
    <name type="scientific">Vibrio natriegens NBRC 15636 = ATCC 14048 = DSM 759</name>
    <dbReference type="NCBI Taxonomy" id="1219067"/>
    <lineage>
        <taxon>Bacteria</taxon>
        <taxon>Pseudomonadati</taxon>
        <taxon>Pseudomonadota</taxon>
        <taxon>Gammaproteobacteria</taxon>
        <taxon>Vibrionales</taxon>
        <taxon>Vibrionaceae</taxon>
        <taxon>Vibrio</taxon>
    </lineage>
</organism>
<dbReference type="InterPro" id="IPR002048">
    <property type="entry name" value="EF_hand_dom"/>
</dbReference>
<evidence type="ECO:0000259" key="3">
    <source>
        <dbReference type="Pfam" id="PF13202"/>
    </source>
</evidence>
<dbReference type="AlphaFoldDB" id="A0AAN1CXJ1"/>
<dbReference type="GeneID" id="70915141"/>
<evidence type="ECO:0000256" key="1">
    <source>
        <dbReference type="SAM" id="MobiDB-lite"/>
    </source>
</evidence>
<name>A0AAN1CXJ1_VIBNA</name>
<dbReference type="InterPro" id="IPR018247">
    <property type="entry name" value="EF_Hand_1_Ca_BS"/>
</dbReference>
<keyword evidence="5" id="KW-1185">Reference proteome</keyword>
<dbReference type="KEGG" id="vna:PN96_20085"/>
<dbReference type="Pfam" id="PF13202">
    <property type="entry name" value="EF-hand_5"/>
    <property type="match status" value="2"/>
</dbReference>
<feature type="domain" description="EF-hand" evidence="3">
    <location>
        <begin position="40"/>
        <end position="57"/>
    </location>
</feature>
<feature type="region of interest" description="Disordered" evidence="1">
    <location>
        <begin position="20"/>
        <end position="87"/>
    </location>
</feature>
<dbReference type="GO" id="GO:0005509">
    <property type="term" value="F:calcium ion binding"/>
    <property type="evidence" value="ECO:0007669"/>
    <property type="project" value="InterPro"/>
</dbReference>
<protein>
    <recommendedName>
        <fullName evidence="3">EF-hand domain-containing protein</fullName>
    </recommendedName>
</protein>
<dbReference type="Gene3D" id="1.10.238.10">
    <property type="entry name" value="EF-hand"/>
    <property type="match status" value="1"/>
</dbReference>
<feature type="chain" id="PRO_5042963992" description="EF-hand domain-containing protein" evidence="2">
    <location>
        <begin position="23"/>
        <end position="87"/>
    </location>
</feature>
<evidence type="ECO:0000256" key="2">
    <source>
        <dbReference type="SAM" id="SignalP"/>
    </source>
</evidence>
<dbReference type="RefSeq" id="WP_014234132.1">
    <property type="nucleotide sequence ID" value="NZ_ATFJ01000032.1"/>
</dbReference>
<gene>
    <name evidence="4" type="ORF">BA890_15585</name>
</gene>
<dbReference type="InterPro" id="IPR011992">
    <property type="entry name" value="EF-hand-dom_pair"/>
</dbReference>
<dbReference type="Proteomes" id="UP000092741">
    <property type="component" value="Chromosome 2"/>
</dbReference>
<reference evidence="4 5" key="1">
    <citation type="submission" date="2016-07" db="EMBL/GenBank/DDBJ databases">
        <title>Developing Vibrio natriegens as a novel, fast-growing host for biotechnology.</title>
        <authorList>
            <person name="Weinstock M.T."/>
            <person name="Hesek E.D."/>
            <person name="Wilson C.M."/>
            <person name="Gibson D.G."/>
        </authorList>
    </citation>
    <scope>NUCLEOTIDE SEQUENCE [LARGE SCALE GENOMIC DNA]</scope>
    <source>
        <strain evidence="4 5">ATCC 14048</strain>
    </source>
</reference>
<sequence>MKKFVLVATTILMTFGSLSVFADDRPAPPPNGDRPEPPSFSDIDTNGDGVLTKDELRGPFLEDFDKLDVDGSGSLTEDELPTPPEPR</sequence>
<proteinExistence type="predicted"/>
<evidence type="ECO:0000313" key="5">
    <source>
        <dbReference type="Proteomes" id="UP000092741"/>
    </source>
</evidence>